<keyword evidence="3" id="KW-1185">Reference proteome</keyword>
<dbReference type="OrthoDB" id="851886at2759"/>
<evidence type="ECO:0000313" key="2">
    <source>
        <dbReference type="EMBL" id="VFQ69717.1"/>
    </source>
</evidence>
<feature type="region of interest" description="Disordered" evidence="1">
    <location>
        <begin position="181"/>
        <end position="234"/>
    </location>
</feature>
<feature type="compositionally biased region" description="Basic and acidic residues" evidence="1">
    <location>
        <begin position="181"/>
        <end position="190"/>
    </location>
</feature>
<feature type="compositionally biased region" description="Basic and acidic residues" evidence="1">
    <location>
        <begin position="22"/>
        <end position="33"/>
    </location>
</feature>
<reference evidence="2 3" key="1">
    <citation type="submission" date="2018-04" db="EMBL/GenBank/DDBJ databases">
        <authorList>
            <person name="Vogel A."/>
        </authorList>
    </citation>
    <scope>NUCLEOTIDE SEQUENCE [LARGE SCALE GENOMIC DNA]</scope>
</reference>
<dbReference type="GO" id="GO:0008270">
    <property type="term" value="F:zinc ion binding"/>
    <property type="evidence" value="ECO:0007669"/>
    <property type="project" value="InterPro"/>
</dbReference>
<dbReference type="AlphaFoldDB" id="A0A484L021"/>
<protein>
    <recommendedName>
        <fullName evidence="4">CCHC-type domain-containing protein</fullName>
    </recommendedName>
</protein>
<evidence type="ECO:0000313" key="3">
    <source>
        <dbReference type="Proteomes" id="UP000595140"/>
    </source>
</evidence>
<sequence length="272" mass="30726">MTPSNAPGNVSKGNRQEPGSNKGDEKNDKKREGSPAQSTPNLEVICTDGKTDPKERNTLEEEGGVEAKQRQNPYTFAEVVAGIADQDTNLQFIPAIECVVFCRQILPWSLIGKPIKRDKATARKTKYAFARIQIEVKVHQHFPKDIVFIDDEGRAITQKIDCICSNCKKLGHLQDNCRKKDTKKQEDKQKRVVWRPKGNKDVQIDDEGPGKTDQPQKEKGTESPPDEEGFTVVSEKKVSKRILMNIEEGDFMSKLQKLLEKASYEGHYPFLK</sequence>
<accession>A0A484L021</accession>
<dbReference type="PANTHER" id="PTHR31286:SF165">
    <property type="entry name" value="DUF4283 DOMAIN-CONTAINING PROTEIN"/>
    <property type="match status" value="1"/>
</dbReference>
<dbReference type="EMBL" id="OOIL02000824">
    <property type="protein sequence ID" value="VFQ69717.1"/>
    <property type="molecule type" value="Genomic_DNA"/>
</dbReference>
<name>A0A484L021_9ASTE</name>
<evidence type="ECO:0008006" key="4">
    <source>
        <dbReference type="Google" id="ProtNLM"/>
    </source>
</evidence>
<feature type="compositionally biased region" description="Basic and acidic residues" evidence="1">
    <location>
        <begin position="49"/>
        <end position="68"/>
    </location>
</feature>
<proteinExistence type="predicted"/>
<gene>
    <name evidence="2" type="ORF">CCAM_LOCUS11493</name>
</gene>
<feature type="compositionally biased region" description="Polar residues" evidence="1">
    <location>
        <begin position="1"/>
        <end position="19"/>
    </location>
</feature>
<dbReference type="SUPFAM" id="SSF57756">
    <property type="entry name" value="Retrovirus zinc finger-like domains"/>
    <property type="match status" value="1"/>
</dbReference>
<feature type="compositionally biased region" description="Basic and acidic residues" evidence="1">
    <location>
        <begin position="198"/>
        <end position="221"/>
    </location>
</feature>
<evidence type="ECO:0000256" key="1">
    <source>
        <dbReference type="SAM" id="MobiDB-lite"/>
    </source>
</evidence>
<organism evidence="2 3">
    <name type="scientific">Cuscuta campestris</name>
    <dbReference type="NCBI Taxonomy" id="132261"/>
    <lineage>
        <taxon>Eukaryota</taxon>
        <taxon>Viridiplantae</taxon>
        <taxon>Streptophyta</taxon>
        <taxon>Embryophyta</taxon>
        <taxon>Tracheophyta</taxon>
        <taxon>Spermatophyta</taxon>
        <taxon>Magnoliopsida</taxon>
        <taxon>eudicotyledons</taxon>
        <taxon>Gunneridae</taxon>
        <taxon>Pentapetalae</taxon>
        <taxon>asterids</taxon>
        <taxon>lamiids</taxon>
        <taxon>Solanales</taxon>
        <taxon>Convolvulaceae</taxon>
        <taxon>Cuscuteae</taxon>
        <taxon>Cuscuta</taxon>
        <taxon>Cuscuta subgen. Grammica</taxon>
        <taxon>Cuscuta sect. Cleistogrammica</taxon>
    </lineage>
</organism>
<dbReference type="InterPro" id="IPR040256">
    <property type="entry name" value="At4g02000-like"/>
</dbReference>
<dbReference type="PANTHER" id="PTHR31286">
    <property type="entry name" value="GLYCINE-RICH CELL WALL STRUCTURAL PROTEIN 1.8-LIKE"/>
    <property type="match status" value="1"/>
</dbReference>
<dbReference type="InterPro" id="IPR036875">
    <property type="entry name" value="Znf_CCHC_sf"/>
</dbReference>
<dbReference type="GO" id="GO:0003676">
    <property type="term" value="F:nucleic acid binding"/>
    <property type="evidence" value="ECO:0007669"/>
    <property type="project" value="InterPro"/>
</dbReference>
<feature type="region of interest" description="Disordered" evidence="1">
    <location>
        <begin position="1"/>
        <end position="68"/>
    </location>
</feature>
<dbReference type="Proteomes" id="UP000595140">
    <property type="component" value="Unassembled WGS sequence"/>
</dbReference>